<dbReference type="Proteomes" id="UP000012063">
    <property type="component" value="Unassembled WGS sequence"/>
</dbReference>
<gene>
    <name evidence="7" type="ORF">HSACCH_01258</name>
</gene>
<feature type="transmembrane region" description="Helical" evidence="5">
    <location>
        <begin position="273"/>
        <end position="291"/>
    </location>
</feature>
<feature type="transmembrane region" description="Helical" evidence="5">
    <location>
        <begin position="247"/>
        <end position="266"/>
    </location>
</feature>
<protein>
    <recommendedName>
        <fullName evidence="6">O-antigen ligase-related domain-containing protein</fullName>
    </recommendedName>
</protein>
<feature type="transmembrane region" description="Helical" evidence="5">
    <location>
        <begin position="444"/>
        <end position="463"/>
    </location>
</feature>
<dbReference type="PANTHER" id="PTHR37422">
    <property type="entry name" value="TEICHURONIC ACID BIOSYNTHESIS PROTEIN TUAE"/>
    <property type="match status" value="1"/>
</dbReference>
<evidence type="ECO:0000256" key="5">
    <source>
        <dbReference type="SAM" id="Phobius"/>
    </source>
</evidence>
<feature type="transmembrane region" description="Helical" evidence="5">
    <location>
        <begin position="58"/>
        <end position="80"/>
    </location>
</feature>
<keyword evidence="3 5" id="KW-1133">Transmembrane helix</keyword>
<dbReference type="STRING" id="1293054.HSACCH_01258"/>
<evidence type="ECO:0000313" key="8">
    <source>
        <dbReference type="Proteomes" id="UP000012063"/>
    </source>
</evidence>
<dbReference type="InterPro" id="IPR007016">
    <property type="entry name" value="O-antigen_ligase-rel_domated"/>
</dbReference>
<evidence type="ECO:0000259" key="6">
    <source>
        <dbReference type="Pfam" id="PF04932"/>
    </source>
</evidence>
<reference evidence="8" key="1">
    <citation type="journal article" date="2013" name="Genome Announc.">
        <title>Genome Sequence of Halanaerobium saccharolyticum subsp. saccharolyticum Strain DSM 6643T, a Halophilic Hydrogen-Producing Bacterium.</title>
        <authorList>
            <person name="Kivisto A."/>
            <person name="Larjo A."/>
            <person name="Ciranna A."/>
            <person name="Santala V."/>
            <person name="Roos C."/>
            <person name="Karp M."/>
        </authorList>
    </citation>
    <scope>NUCLEOTIDE SEQUENCE [LARGE SCALE GENOMIC DNA]</scope>
    <source>
        <strain evidence="8">DSM 6643</strain>
    </source>
</reference>
<keyword evidence="8" id="KW-1185">Reference proteome</keyword>
<dbReference type="AlphaFoldDB" id="M5E0U1"/>
<evidence type="ECO:0000313" key="7">
    <source>
        <dbReference type="EMBL" id="CCU79349.1"/>
    </source>
</evidence>
<dbReference type="eggNOG" id="COG3307">
    <property type="taxonomic scope" value="Bacteria"/>
</dbReference>
<keyword evidence="4 5" id="KW-0472">Membrane</keyword>
<keyword evidence="2 5" id="KW-0812">Transmembrane</keyword>
<comment type="subcellular location">
    <subcellularLocation>
        <location evidence="1">Membrane</location>
        <topology evidence="1">Multi-pass membrane protein</topology>
    </subcellularLocation>
</comment>
<dbReference type="InParanoid" id="M5E0U1"/>
<feature type="transmembrane region" description="Helical" evidence="5">
    <location>
        <begin position="127"/>
        <end position="146"/>
    </location>
</feature>
<accession>M5E0U1</accession>
<organism evidence="7 8">
    <name type="scientific">Halanaerobium saccharolyticum subsp. saccharolyticum DSM 6643</name>
    <dbReference type="NCBI Taxonomy" id="1293054"/>
    <lineage>
        <taxon>Bacteria</taxon>
        <taxon>Bacillati</taxon>
        <taxon>Bacillota</taxon>
        <taxon>Clostridia</taxon>
        <taxon>Halanaerobiales</taxon>
        <taxon>Halanaerobiaceae</taxon>
        <taxon>Halanaerobium</taxon>
    </lineage>
</organism>
<feature type="transmembrane region" description="Helical" evidence="5">
    <location>
        <begin position="153"/>
        <end position="175"/>
    </location>
</feature>
<name>M5E0U1_9FIRM</name>
<proteinExistence type="predicted"/>
<evidence type="ECO:0000256" key="2">
    <source>
        <dbReference type="ARBA" id="ARBA00022692"/>
    </source>
</evidence>
<sequence length="473" mass="54923">MIKLMNKFNHKLKLDKIIIYLIMVSNFLILFAYLPFYQEFQLFKNADNNFQLLRFDNIYYPRLKILSWSAFILLILFLIYIIKNQDQIKNNLFNYLIFSLFILFSLSTYFALDRFTALNGRFYRWEGFIALAAYLFFAFLIANLVNKIDYFKIYAYLIWGAASVLSIYGILQFFGVDFIKRDPLRENWYRAFSTFGNPNFAASFAVMILPTLIMLYLTLKKGKYKIAAFGGSSLVFAFLLTTATRGAWLAFALTVFAAIFLLFDFLKNKKKEIFKLLIVFILIIIILNSFHGGLMGLRFISIFHDLQDLSSAEEDEIDRVGTYRIFIYRNSLPLIMENPYLGVGPDNFAEIFPQEKYREFTGTKNRVVDKAHSEYIQLGVTTGIPALVIYLFLLLYVLYNLKPKTFNTINLESIKGKKKFIKTTLFLSVLAYSLQAALNISVVTVAPIFWTILGFAGAYIINYNEDDFEEESS</sequence>
<evidence type="ECO:0000256" key="3">
    <source>
        <dbReference type="ARBA" id="ARBA00022989"/>
    </source>
</evidence>
<comment type="caution">
    <text evidence="7">The sequence shown here is derived from an EMBL/GenBank/DDBJ whole genome shotgun (WGS) entry which is preliminary data.</text>
</comment>
<dbReference type="InterPro" id="IPR051533">
    <property type="entry name" value="WaaL-like"/>
</dbReference>
<dbReference type="GO" id="GO:0016020">
    <property type="term" value="C:membrane"/>
    <property type="evidence" value="ECO:0007669"/>
    <property type="project" value="UniProtKB-SubCell"/>
</dbReference>
<dbReference type="Pfam" id="PF04932">
    <property type="entry name" value="Wzy_C"/>
    <property type="match status" value="1"/>
</dbReference>
<feature type="transmembrane region" description="Helical" evidence="5">
    <location>
        <begin position="17"/>
        <end position="38"/>
    </location>
</feature>
<evidence type="ECO:0000256" key="4">
    <source>
        <dbReference type="ARBA" id="ARBA00023136"/>
    </source>
</evidence>
<feature type="transmembrane region" description="Helical" evidence="5">
    <location>
        <begin position="224"/>
        <end position="241"/>
    </location>
</feature>
<feature type="domain" description="O-antigen ligase-related" evidence="6">
    <location>
        <begin position="234"/>
        <end position="391"/>
    </location>
</feature>
<feature type="transmembrane region" description="Helical" evidence="5">
    <location>
        <begin position="92"/>
        <end position="112"/>
    </location>
</feature>
<evidence type="ECO:0000256" key="1">
    <source>
        <dbReference type="ARBA" id="ARBA00004141"/>
    </source>
</evidence>
<feature type="transmembrane region" description="Helical" evidence="5">
    <location>
        <begin position="375"/>
        <end position="399"/>
    </location>
</feature>
<feature type="transmembrane region" description="Helical" evidence="5">
    <location>
        <begin position="195"/>
        <end position="217"/>
    </location>
</feature>
<dbReference type="EMBL" id="CAUI01000015">
    <property type="protein sequence ID" value="CCU79349.1"/>
    <property type="molecule type" value="Genomic_DNA"/>
</dbReference>
<dbReference type="PANTHER" id="PTHR37422:SF13">
    <property type="entry name" value="LIPOPOLYSACCHARIDE BIOSYNTHESIS PROTEIN PA4999-RELATED"/>
    <property type="match status" value="1"/>
</dbReference>